<comment type="caution">
    <text evidence="2">The sequence shown here is derived from an EMBL/GenBank/DDBJ whole genome shotgun (WGS) entry which is preliminary data.</text>
</comment>
<name>A0A7U7GEF3_9GAMM</name>
<keyword evidence="3" id="KW-1185">Reference proteome</keyword>
<dbReference type="PROSITE" id="PS51833">
    <property type="entry name" value="HDOD"/>
    <property type="match status" value="1"/>
</dbReference>
<dbReference type="EMBL" id="CBTK010000275">
    <property type="protein sequence ID" value="CDH46749.1"/>
    <property type="molecule type" value="Genomic_DNA"/>
</dbReference>
<evidence type="ECO:0000259" key="1">
    <source>
        <dbReference type="PROSITE" id="PS51833"/>
    </source>
</evidence>
<dbReference type="Pfam" id="PF08668">
    <property type="entry name" value="HDOD"/>
    <property type="match status" value="1"/>
</dbReference>
<evidence type="ECO:0000313" key="2">
    <source>
        <dbReference type="EMBL" id="CDH46749.1"/>
    </source>
</evidence>
<dbReference type="InterPro" id="IPR052340">
    <property type="entry name" value="RNase_Y/CdgJ"/>
</dbReference>
<dbReference type="Proteomes" id="UP000019184">
    <property type="component" value="Unassembled WGS sequence"/>
</dbReference>
<dbReference type="AlphaFoldDB" id="A0A7U7GEF3"/>
<sequence length="518" mass="58261">MTESESRWAILAHSSGCLISRTGIVIFGIIGKGRYRIPGQPRETLRVFTMLSRLFAFFSNRRIRNRAAAEQRDFQMLNALAPVKDADPAGVATMQTEHGDPAGSAAARSVICREAVLNREQRVAGYEFMLRGKIHEQMRMPNRRPHYRFYNEVMINHLLQDSVSRLLGHRHAFVTVLGSFLANPLFDRLLGQGMVLTALLLDNASDSDTPRLLPERISELKQRGFKFALEECFEGTQFEALAPHADYFILRTSQHKPAEIQQITEQIGQRYRSAAFVARDLESFDDFQLCSKLGFTLFQGPFVTRREDWTDNQVGPQTLHVCDLLNHLRREADTTELARLLMQDTVLSYRLLRYINSAASGLRQPITSIEHALVVMGRQTMYRWLTLILFGSAQNAPHAAALQENALVRGRFMELISEGAVAETERDNLFVTGLFSMLDLVLRIPLATAIRPLNLPVAIEAALLRNEGPYAPFLDLALACESPHQHRIEAAAARCGVEVSAVNAQHFAALIWVQAIQV</sequence>
<dbReference type="InterPro" id="IPR013976">
    <property type="entry name" value="HDOD"/>
</dbReference>
<dbReference type="Gene3D" id="1.10.3210.10">
    <property type="entry name" value="Hypothetical protein af1432"/>
    <property type="match status" value="1"/>
</dbReference>
<dbReference type="SUPFAM" id="SSF141868">
    <property type="entry name" value="EAL domain-like"/>
    <property type="match status" value="1"/>
</dbReference>
<evidence type="ECO:0000313" key="3">
    <source>
        <dbReference type="Proteomes" id="UP000019184"/>
    </source>
</evidence>
<feature type="domain" description="HDOD" evidence="1">
    <location>
        <begin position="314"/>
        <end position="509"/>
    </location>
</feature>
<accession>A0A7U7GEF3</accession>
<dbReference type="InterPro" id="IPR035919">
    <property type="entry name" value="EAL_sf"/>
</dbReference>
<dbReference type="PANTHER" id="PTHR33525:SF4">
    <property type="entry name" value="CYCLIC DI-GMP PHOSPHODIESTERASE CDGJ"/>
    <property type="match status" value="1"/>
</dbReference>
<dbReference type="PANTHER" id="PTHR33525">
    <property type="match status" value="1"/>
</dbReference>
<dbReference type="SUPFAM" id="SSF109604">
    <property type="entry name" value="HD-domain/PDEase-like"/>
    <property type="match status" value="1"/>
</dbReference>
<gene>
    <name evidence="2" type="ORF">BN874_590017</name>
</gene>
<protein>
    <submittedName>
        <fullName evidence="2">Signal transduction protein</fullName>
    </submittedName>
</protein>
<reference evidence="2 3" key="1">
    <citation type="journal article" date="2014" name="ISME J.">
        <title>Candidatus Competibacter-lineage genomes retrieved from metagenomes reveal functional metabolic diversity.</title>
        <authorList>
            <person name="McIlroy S.J."/>
            <person name="Albertsen M."/>
            <person name="Andresen E.K."/>
            <person name="Saunders A.M."/>
            <person name="Kristiansen R."/>
            <person name="Stokholm-Bjerregaard M."/>
            <person name="Nielsen K.L."/>
            <person name="Nielsen P.H."/>
        </authorList>
    </citation>
    <scope>NUCLEOTIDE SEQUENCE [LARGE SCALE GENOMIC DNA]</scope>
    <source>
        <strain evidence="2 3">Run_B_J11</strain>
    </source>
</reference>
<dbReference type="OrthoDB" id="9804751at2"/>
<organism evidence="2 3">
    <name type="scientific">Candidatus Contendobacter odensis Run_B_J11</name>
    <dbReference type="NCBI Taxonomy" id="1400861"/>
    <lineage>
        <taxon>Bacteria</taxon>
        <taxon>Pseudomonadati</taxon>
        <taxon>Pseudomonadota</taxon>
        <taxon>Gammaproteobacteria</taxon>
        <taxon>Candidatus Competibacteraceae</taxon>
        <taxon>Candidatus Contendibacter</taxon>
    </lineage>
</organism>
<proteinExistence type="predicted"/>